<dbReference type="AlphaFoldDB" id="A0A9W6LMI9"/>
<gene>
    <name evidence="2" type="ORF">PM10SUCC1_04800</name>
</gene>
<evidence type="ECO:0000313" key="2">
    <source>
        <dbReference type="EMBL" id="GLI54965.1"/>
    </source>
</evidence>
<sequence>MRFIGIIVVVLFIFILMKFYMGMSLDGKDNEVIKQREIYRESQEKLKRATKTLELEYGKYEDIEGRE</sequence>
<dbReference type="Proteomes" id="UP001144471">
    <property type="component" value="Unassembled WGS sequence"/>
</dbReference>
<organism evidence="2 3">
    <name type="scientific">Propionigenium maris DSM 9537</name>
    <dbReference type="NCBI Taxonomy" id="1123000"/>
    <lineage>
        <taxon>Bacteria</taxon>
        <taxon>Fusobacteriati</taxon>
        <taxon>Fusobacteriota</taxon>
        <taxon>Fusobacteriia</taxon>
        <taxon>Fusobacteriales</taxon>
        <taxon>Fusobacteriaceae</taxon>
        <taxon>Propionigenium</taxon>
    </lineage>
</organism>
<keyword evidence="1" id="KW-0812">Transmembrane</keyword>
<evidence type="ECO:0000256" key="1">
    <source>
        <dbReference type="SAM" id="Phobius"/>
    </source>
</evidence>
<feature type="transmembrane region" description="Helical" evidence="1">
    <location>
        <begin position="6"/>
        <end position="25"/>
    </location>
</feature>
<protein>
    <submittedName>
        <fullName evidence="2">Uncharacterized protein</fullName>
    </submittedName>
</protein>
<dbReference type="EMBL" id="BSDY01000002">
    <property type="protein sequence ID" value="GLI54965.1"/>
    <property type="molecule type" value="Genomic_DNA"/>
</dbReference>
<keyword evidence="1" id="KW-1133">Transmembrane helix</keyword>
<dbReference type="RefSeq" id="WP_281833184.1">
    <property type="nucleotide sequence ID" value="NZ_BSDY01000002.1"/>
</dbReference>
<keyword evidence="1" id="KW-0472">Membrane</keyword>
<keyword evidence="3" id="KW-1185">Reference proteome</keyword>
<accession>A0A9W6LMI9</accession>
<name>A0A9W6LMI9_9FUSO</name>
<evidence type="ECO:0000313" key="3">
    <source>
        <dbReference type="Proteomes" id="UP001144471"/>
    </source>
</evidence>
<proteinExistence type="predicted"/>
<comment type="caution">
    <text evidence="2">The sequence shown here is derived from an EMBL/GenBank/DDBJ whole genome shotgun (WGS) entry which is preliminary data.</text>
</comment>
<reference evidence="2" key="1">
    <citation type="submission" date="2022-12" db="EMBL/GenBank/DDBJ databases">
        <title>Reference genome sequencing for broad-spectrum identification of bacterial and archaeal isolates by mass spectrometry.</title>
        <authorList>
            <person name="Sekiguchi Y."/>
            <person name="Tourlousse D.M."/>
        </authorList>
    </citation>
    <scope>NUCLEOTIDE SEQUENCE</scope>
    <source>
        <strain evidence="2">10succ1</strain>
    </source>
</reference>